<protein>
    <submittedName>
        <fullName evidence="8">Chemotaxis response regulator protein-glutamate methylesterase</fullName>
    </submittedName>
</protein>
<feature type="coiled-coil region" evidence="2">
    <location>
        <begin position="132"/>
        <end position="159"/>
    </location>
</feature>
<keyword evidence="1" id="KW-0597">Phosphoprotein</keyword>
<dbReference type="SMART" id="SM00091">
    <property type="entry name" value="PAS"/>
    <property type="match status" value="1"/>
</dbReference>
<dbReference type="SUPFAM" id="SSF52172">
    <property type="entry name" value="CheY-like"/>
    <property type="match status" value="1"/>
</dbReference>
<feature type="domain" description="PAS" evidence="4">
    <location>
        <begin position="155"/>
        <end position="201"/>
    </location>
</feature>
<dbReference type="Pfam" id="PF00563">
    <property type="entry name" value="EAL"/>
    <property type="match status" value="1"/>
</dbReference>
<keyword evidence="9" id="KW-1185">Reference proteome</keyword>
<feature type="domain" description="EAL" evidence="6">
    <location>
        <begin position="455"/>
        <end position="709"/>
    </location>
</feature>
<sequence>MNTFIKAPKPRILAIDDTPANLFTLGASLKKDFDLQLATSGAEGLRLAIQEPPELILLDIMMPEMDGFETCKRFKAEPSLKDIPVIFITALATVDAEIKGLSFGALDYITKPIQVETARQRIRNLLDREHYRQQAQIKSQQLETKLTELKQAQAQLKLAASVFSSAREGIFITDTHGIIVEVNQAFERITGYGRAEVVGQSPMMLNSGKQTPDFYADMWKQLATKEHWYGELWNLRKGGQLYAEMLNISSVRDAQGQIQNYVALFSDITVQKEHEQELDHIAHYDMLTGLPNRVLLADRLRQGMTQTLRRGQHLAVVFLDLDGFKTVNDNFGHGVGDQLLSILANRMKLALREGDTLARTGGDEFIAVLMDLENTTTSDSLLLRLLQAAAMPFDQDGSHLQVSASIGVSFYPQESDIDADQLIRQADQAMYQAKLAGKNRFHVFDAVQDSGLRTHHESLKRIGQALKNNELALYYQPKVDMRSGKVIGLEALIRWQHPELGLQAPALFLPVIEDHPLAVEVGEWVIETTLSQIEQWQSAGLDIPVSVNVGARQLQQPVFVDRLRTLLENHPLVKPGMLSLEVLETSALENMTMVSHVIEQCRQMGVTFALDDFGTGYSSLTYLKRLPVTTLKIDQSFVRDMLVDADDLAILQGVIGLAQAFDREAIAEGVETTEHGVRLLAMGCYLAQGYGIARPMPAHHVPDWIKHWQCDAAWVYPTH</sequence>
<dbReference type="InterPro" id="IPR001633">
    <property type="entry name" value="EAL_dom"/>
</dbReference>
<dbReference type="PROSITE" id="PS50112">
    <property type="entry name" value="PAS"/>
    <property type="match status" value="1"/>
</dbReference>
<dbReference type="PROSITE" id="PS50113">
    <property type="entry name" value="PAC"/>
    <property type="match status" value="1"/>
</dbReference>
<dbReference type="NCBIfam" id="TIGR00254">
    <property type="entry name" value="GGDEF"/>
    <property type="match status" value="1"/>
</dbReference>
<dbReference type="Pfam" id="PF00990">
    <property type="entry name" value="GGDEF"/>
    <property type="match status" value="1"/>
</dbReference>
<feature type="domain" description="Response regulatory" evidence="3">
    <location>
        <begin position="11"/>
        <end position="126"/>
    </location>
</feature>
<evidence type="ECO:0000313" key="8">
    <source>
        <dbReference type="EMBL" id="BCO27675.1"/>
    </source>
</evidence>
<dbReference type="Gene3D" id="3.20.20.450">
    <property type="entry name" value="EAL domain"/>
    <property type="match status" value="1"/>
</dbReference>
<dbReference type="SUPFAM" id="SSF55073">
    <property type="entry name" value="Nucleotide cyclase"/>
    <property type="match status" value="1"/>
</dbReference>
<feature type="domain" description="PAC" evidence="5">
    <location>
        <begin position="226"/>
        <end position="280"/>
    </location>
</feature>
<name>A0ABN6D6M7_9BURK</name>
<dbReference type="CDD" id="cd01948">
    <property type="entry name" value="EAL"/>
    <property type="match status" value="1"/>
</dbReference>
<feature type="domain" description="GGDEF" evidence="7">
    <location>
        <begin position="312"/>
        <end position="446"/>
    </location>
</feature>
<evidence type="ECO:0000313" key="9">
    <source>
        <dbReference type="Proteomes" id="UP000824366"/>
    </source>
</evidence>
<dbReference type="Pfam" id="PF13426">
    <property type="entry name" value="PAS_9"/>
    <property type="match status" value="1"/>
</dbReference>
<evidence type="ECO:0000259" key="3">
    <source>
        <dbReference type="PROSITE" id="PS50110"/>
    </source>
</evidence>
<dbReference type="CDD" id="cd01949">
    <property type="entry name" value="GGDEF"/>
    <property type="match status" value="1"/>
</dbReference>
<evidence type="ECO:0000256" key="1">
    <source>
        <dbReference type="PROSITE-ProRule" id="PRU00169"/>
    </source>
</evidence>
<dbReference type="Pfam" id="PF00072">
    <property type="entry name" value="Response_reg"/>
    <property type="match status" value="1"/>
</dbReference>
<dbReference type="PROSITE" id="PS50110">
    <property type="entry name" value="RESPONSE_REGULATORY"/>
    <property type="match status" value="1"/>
</dbReference>
<dbReference type="SMART" id="SM00052">
    <property type="entry name" value="EAL"/>
    <property type="match status" value="1"/>
</dbReference>
<dbReference type="PROSITE" id="PS50883">
    <property type="entry name" value="EAL"/>
    <property type="match status" value="1"/>
</dbReference>
<dbReference type="PANTHER" id="PTHR44757">
    <property type="entry name" value="DIGUANYLATE CYCLASE DGCP"/>
    <property type="match status" value="1"/>
</dbReference>
<dbReference type="SUPFAM" id="SSF55785">
    <property type="entry name" value="PYP-like sensor domain (PAS domain)"/>
    <property type="match status" value="1"/>
</dbReference>
<dbReference type="CDD" id="cd00130">
    <property type="entry name" value="PAS"/>
    <property type="match status" value="1"/>
</dbReference>
<dbReference type="InterPro" id="IPR029787">
    <property type="entry name" value="Nucleotide_cyclase"/>
</dbReference>
<dbReference type="SMART" id="SM00267">
    <property type="entry name" value="GGDEF"/>
    <property type="match status" value="1"/>
</dbReference>
<accession>A0ABN6D6M7</accession>
<dbReference type="InterPro" id="IPR011006">
    <property type="entry name" value="CheY-like_superfamily"/>
</dbReference>
<dbReference type="SMART" id="SM00448">
    <property type="entry name" value="REC"/>
    <property type="match status" value="1"/>
</dbReference>
<dbReference type="InterPro" id="IPR035965">
    <property type="entry name" value="PAS-like_dom_sf"/>
</dbReference>
<dbReference type="NCBIfam" id="TIGR00229">
    <property type="entry name" value="sensory_box"/>
    <property type="match status" value="1"/>
</dbReference>
<dbReference type="InterPro" id="IPR000014">
    <property type="entry name" value="PAS"/>
</dbReference>
<dbReference type="Gene3D" id="3.40.50.2300">
    <property type="match status" value="1"/>
</dbReference>
<dbReference type="Gene3D" id="3.30.70.270">
    <property type="match status" value="1"/>
</dbReference>
<dbReference type="PROSITE" id="PS50887">
    <property type="entry name" value="GGDEF"/>
    <property type="match status" value="1"/>
</dbReference>
<organism evidence="8 9">
    <name type="scientific">Rhodoferax lithotrophicus</name>
    <dbReference type="NCBI Taxonomy" id="2798804"/>
    <lineage>
        <taxon>Bacteria</taxon>
        <taxon>Pseudomonadati</taxon>
        <taxon>Pseudomonadota</taxon>
        <taxon>Betaproteobacteria</taxon>
        <taxon>Burkholderiales</taxon>
        <taxon>Comamonadaceae</taxon>
        <taxon>Rhodoferax</taxon>
    </lineage>
</organism>
<dbReference type="InterPro" id="IPR000700">
    <property type="entry name" value="PAS-assoc_C"/>
</dbReference>
<dbReference type="InterPro" id="IPR052155">
    <property type="entry name" value="Biofilm_reg_signaling"/>
</dbReference>
<evidence type="ECO:0000259" key="4">
    <source>
        <dbReference type="PROSITE" id="PS50112"/>
    </source>
</evidence>
<dbReference type="InterPro" id="IPR001789">
    <property type="entry name" value="Sig_transdc_resp-reg_receiver"/>
</dbReference>
<dbReference type="EMBL" id="AP024238">
    <property type="protein sequence ID" value="BCO27675.1"/>
    <property type="molecule type" value="Genomic_DNA"/>
</dbReference>
<dbReference type="SMART" id="SM00086">
    <property type="entry name" value="PAC"/>
    <property type="match status" value="1"/>
</dbReference>
<dbReference type="Gene3D" id="3.30.450.20">
    <property type="entry name" value="PAS domain"/>
    <property type="match status" value="1"/>
</dbReference>
<dbReference type="PANTHER" id="PTHR44757:SF2">
    <property type="entry name" value="BIOFILM ARCHITECTURE MAINTENANCE PROTEIN MBAA"/>
    <property type="match status" value="1"/>
</dbReference>
<gene>
    <name evidence="8" type="ORF">MIZ03_2564</name>
</gene>
<dbReference type="RefSeq" id="WP_223903705.1">
    <property type="nucleotide sequence ID" value="NZ_AP024238.1"/>
</dbReference>
<dbReference type="InterPro" id="IPR043128">
    <property type="entry name" value="Rev_trsase/Diguanyl_cyclase"/>
</dbReference>
<dbReference type="InterPro" id="IPR035919">
    <property type="entry name" value="EAL_sf"/>
</dbReference>
<evidence type="ECO:0000259" key="5">
    <source>
        <dbReference type="PROSITE" id="PS50113"/>
    </source>
</evidence>
<reference evidence="8 9" key="1">
    <citation type="journal article" date="2021" name="Microbiol. Spectr.">
        <title>A Single Bacterium Capable of Oxidation and Reduction of Iron at Circumneutral pH.</title>
        <authorList>
            <person name="Kato S."/>
            <person name="Ohkuma M."/>
        </authorList>
    </citation>
    <scope>NUCLEOTIDE SEQUENCE [LARGE SCALE GENOMIC DNA]</scope>
    <source>
        <strain evidence="8 9">MIZ03</strain>
    </source>
</reference>
<dbReference type="InterPro" id="IPR000160">
    <property type="entry name" value="GGDEF_dom"/>
</dbReference>
<keyword evidence="2" id="KW-0175">Coiled coil</keyword>
<dbReference type="SUPFAM" id="SSF141868">
    <property type="entry name" value="EAL domain-like"/>
    <property type="match status" value="1"/>
</dbReference>
<dbReference type="InterPro" id="IPR001610">
    <property type="entry name" value="PAC"/>
</dbReference>
<evidence type="ECO:0000256" key="2">
    <source>
        <dbReference type="SAM" id="Coils"/>
    </source>
</evidence>
<dbReference type="Proteomes" id="UP000824366">
    <property type="component" value="Chromosome"/>
</dbReference>
<proteinExistence type="predicted"/>
<feature type="modified residue" description="4-aspartylphosphate" evidence="1">
    <location>
        <position position="59"/>
    </location>
</feature>
<evidence type="ECO:0000259" key="7">
    <source>
        <dbReference type="PROSITE" id="PS50887"/>
    </source>
</evidence>
<evidence type="ECO:0000259" key="6">
    <source>
        <dbReference type="PROSITE" id="PS50883"/>
    </source>
</evidence>